<dbReference type="GO" id="GO:0009055">
    <property type="term" value="F:electron transfer activity"/>
    <property type="evidence" value="ECO:0007669"/>
    <property type="project" value="InterPro"/>
</dbReference>
<dbReference type="SMART" id="SM00320">
    <property type="entry name" value="WD40"/>
    <property type="match status" value="5"/>
</dbReference>
<comment type="caution">
    <text evidence="8">The sequence shown here is derived from an EMBL/GenBank/DDBJ whole genome shotgun (WGS) entry which is preliminary data.</text>
</comment>
<dbReference type="GO" id="GO:0020037">
    <property type="term" value="F:heme binding"/>
    <property type="evidence" value="ECO:0007669"/>
    <property type="project" value="InterPro"/>
</dbReference>
<keyword evidence="1 3" id="KW-0853">WD repeat</keyword>
<dbReference type="InterPro" id="IPR050505">
    <property type="entry name" value="WDR55/POC1"/>
</dbReference>
<evidence type="ECO:0000313" key="9">
    <source>
        <dbReference type="Proteomes" id="UP001155241"/>
    </source>
</evidence>
<dbReference type="PROSITE" id="PS50082">
    <property type="entry name" value="WD_REPEATS_2"/>
    <property type="match status" value="2"/>
</dbReference>
<feature type="domain" description="Cytochrome C Planctomycete-type" evidence="6">
    <location>
        <begin position="74"/>
        <end position="129"/>
    </location>
</feature>
<protein>
    <recommendedName>
        <fullName evidence="10">Chromosome partition protein Smc</fullName>
    </recommendedName>
</protein>
<dbReference type="EMBL" id="JAMXLR010000015">
    <property type="protein sequence ID" value="MCO6042969.1"/>
    <property type="molecule type" value="Genomic_DNA"/>
</dbReference>
<feature type="coiled-coil region" evidence="4">
    <location>
        <begin position="533"/>
        <end position="602"/>
    </location>
</feature>
<dbReference type="SUPFAM" id="SSF50998">
    <property type="entry name" value="Quinoprotein alcohol dehydrogenase-like"/>
    <property type="match status" value="1"/>
</dbReference>
<keyword evidence="4" id="KW-0175">Coiled coil</keyword>
<dbReference type="SUPFAM" id="SSF46626">
    <property type="entry name" value="Cytochrome c"/>
    <property type="match status" value="1"/>
</dbReference>
<keyword evidence="9" id="KW-1185">Reference proteome</keyword>
<dbReference type="InterPro" id="IPR036909">
    <property type="entry name" value="Cyt_c-like_dom_sf"/>
</dbReference>
<dbReference type="Gene3D" id="1.10.287.1490">
    <property type="match status" value="1"/>
</dbReference>
<evidence type="ECO:0008006" key="10">
    <source>
        <dbReference type="Google" id="ProtNLM"/>
    </source>
</evidence>
<evidence type="ECO:0000256" key="4">
    <source>
        <dbReference type="SAM" id="Coils"/>
    </source>
</evidence>
<dbReference type="PANTHER" id="PTHR44019:SF8">
    <property type="entry name" value="POC1 CENTRIOLAR PROTEIN HOMOLOG"/>
    <property type="match status" value="1"/>
</dbReference>
<feature type="repeat" description="WD" evidence="3">
    <location>
        <begin position="323"/>
        <end position="364"/>
    </location>
</feature>
<accession>A0A9X2F704</accession>
<feature type="compositionally biased region" description="Basic and acidic residues" evidence="5">
    <location>
        <begin position="636"/>
        <end position="648"/>
    </location>
</feature>
<dbReference type="InterPro" id="IPR015943">
    <property type="entry name" value="WD40/YVTN_repeat-like_dom_sf"/>
</dbReference>
<reference evidence="8" key="1">
    <citation type="submission" date="2022-06" db="EMBL/GenBank/DDBJ databases">
        <title>Aeoliella straminimaris, a novel planctomycete from sediments.</title>
        <authorList>
            <person name="Vitorino I.R."/>
            <person name="Lage O.M."/>
        </authorList>
    </citation>
    <scope>NUCLEOTIDE SEQUENCE</scope>
    <source>
        <strain evidence="8">ICT_H6.2</strain>
    </source>
</reference>
<sequence>MAKLDETQMRKAVCGVRNDARSGWNILYSAFRIPNSEFIVTALLIVAVCPYAQADAPEKVTFDDHVAPIFREHCLACHDSGGKSGDLSLESYGDTMTGGASGKIVEPGVAGDSRLYQLMAHIETPVMPPGSDKLPDEQLNLVKAWIDGGLLENSGSKALKSKKPAVEAFVPSADNRPSGEPAMPGGFFREPVLRTETAGAVADVAASPWAPLIALTGQRQVLLYHADTRELLAALPFVVGQPQVVRFSRNGDLLMVGGGRGASLGVVHLWNIKTGERIAEVGDELDTILAADLLADHTLVAMGGPRKRVQVHRTADGSLAYSITKHTDWVTALEFSPDGQLLVTADRSGGVHLWEAVTGRPVAALNGHKAAITSVSWRGDSKLVVTASDDGDIRTWQPRGNQVKQWRAGPGVLDVSFTKDGRVVTVGRDRVARLYNTDGKELKKLGTGDDITLAIAATHDETKAVFTDWTGAVRLVNLESGEELGRLDANPPTLTMRLDAANNALAEIVPKIEPAEQALAAATMTLSGATEVVEKHKAAKQAATDALAKLEKARGEQQAQLELRKQEMDELNKALMTVVDEQHAAEAKLEELKQHLATVGNQQGEEADGKAAAEIEGKIAEQESALEGILAKREETAAKKPKLAESRKAARSSLDSLAGQLKEKREALKKLEAEEKSLPKIDALTAERDRLQQQLDAERQAKAAAEHNIAAIAAEIEAYAAAQVELEATFAQQESTVEAKTGELGKLEEQYAAEQAKVDEVAAELEALRKQMEKLESKRKELAAVASTAEQAASSLEAELAELSNEKAKVEKALSDFHATAELRKQFEPGN</sequence>
<evidence type="ECO:0000256" key="1">
    <source>
        <dbReference type="ARBA" id="ARBA00022574"/>
    </source>
</evidence>
<dbReference type="Pfam" id="PF12894">
    <property type="entry name" value="ANAPC4_WD40"/>
    <property type="match status" value="1"/>
</dbReference>
<gene>
    <name evidence="8" type="ORF">NG895_03520</name>
</gene>
<feature type="repeat" description="WD" evidence="3">
    <location>
        <begin position="365"/>
        <end position="397"/>
    </location>
</feature>
<dbReference type="Proteomes" id="UP001155241">
    <property type="component" value="Unassembled WGS sequence"/>
</dbReference>
<dbReference type="InterPro" id="IPR001680">
    <property type="entry name" value="WD40_rpt"/>
</dbReference>
<evidence type="ECO:0000259" key="6">
    <source>
        <dbReference type="Pfam" id="PF07635"/>
    </source>
</evidence>
<evidence type="ECO:0000256" key="3">
    <source>
        <dbReference type="PROSITE-ProRule" id="PRU00221"/>
    </source>
</evidence>
<dbReference type="Gene3D" id="2.130.10.10">
    <property type="entry name" value="YVTN repeat-like/Quinoprotein amine dehydrogenase"/>
    <property type="match status" value="2"/>
</dbReference>
<proteinExistence type="predicted"/>
<feature type="domain" description="Anaphase-promoting complex subunit 4-like WD40" evidence="7">
    <location>
        <begin position="299"/>
        <end position="378"/>
    </location>
</feature>
<evidence type="ECO:0000256" key="2">
    <source>
        <dbReference type="ARBA" id="ARBA00022737"/>
    </source>
</evidence>
<evidence type="ECO:0000256" key="5">
    <source>
        <dbReference type="SAM" id="MobiDB-lite"/>
    </source>
</evidence>
<dbReference type="PROSITE" id="PS50294">
    <property type="entry name" value="WD_REPEATS_REGION"/>
    <property type="match status" value="2"/>
</dbReference>
<dbReference type="AlphaFoldDB" id="A0A9X2F704"/>
<evidence type="ECO:0000259" key="7">
    <source>
        <dbReference type="Pfam" id="PF12894"/>
    </source>
</evidence>
<organism evidence="8 9">
    <name type="scientific">Aeoliella straminimaris</name>
    <dbReference type="NCBI Taxonomy" id="2954799"/>
    <lineage>
        <taxon>Bacteria</taxon>
        <taxon>Pseudomonadati</taxon>
        <taxon>Planctomycetota</taxon>
        <taxon>Planctomycetia</taxon>
        <taxon>Pirellulales</taxon>
        <taxon>Lacipirellulaceae</taxon>
        <taxon>Aeoliella</taxon>
    </lineage>
</organism>
<dbReference type="InterPro" id="IPR011429">
    <property type="entry name" value="Cyt_c_Planctomycete-type"/>
</dbReference>
<keyword evidence="2" id="KW-0677">Repeat</keyword>
<feature type="region of interest" description="Disordered" evidence="5">
    <location>
        <begin position="636"/>
        <end position="656"/>
    </location>
</feature>
<dbReference type="InterPro" id="IPR024977">
    <property type="entry name" value="Apc4-like_WD40_dom"/>
</dbReference>
<dbReference type="InterPro" id="IPR011047">
    <property type="entry name" value="Quinoprotein_ADH-like_sf"/>
</dbReference>
<evidence type="ECO:0000313" key="8">
    <source>
        <dbReference type="EMBL" id="MCO6042969.1"/>
    </source>
</evidence>
<dbReference type="Pfam" id="PF07635">
    <property type="entry name" value="PSCyt1"/>
    <property type="match status" value="1"/>
</dbReference>
<name>A0A9X2F704_9BACT</name>
<dbReference type="RefSeq" id="WP_252851069.1">
    <property type="nucleotide sequence ID" value="NZ_JAMXLR010000015.1"/>
</dbReference>
<dbReference type="PANTHER" id="PTHR44019">
    <property type="entry name" value="WD REPEAT-CONTAINING PROTEIN 55"/>
    <property type="match status" value="1"/>
</dbReference>